<evidence type="ECO:0000256" key="10">
    <source>
        <dbReference type="ARBA" id="ARBA00023002"/>
    </source>
</evidence>
<keyword evidence="10 12" id="KW-0560">Oxidoreductase</keyword>
<protein>
    <recommendedName>
        <fullName evidence="12">Riboflavin biosynthesis protein RibD</fullName>
    </recommendedName>
    <domain>
        <recommendedName>
            <fullName evidence="12">Diaminohydroxyphosphoribosylaminopyrimidine deaminase</fullName>
            <shortName evidence="12">DRAP deaminase</shortName>
            <ecNumber evidence="12">3.5.4.26</ecNumber>
        </recommendedName>
        <alternativeName>
            <fullName evidence="12">Riboflavin-specific deaminase</fullName>
        </alternativeName>
    </domain>
    <domain>
        <recommendedName>
            <fullName evidence="12">5-amino-6-(5-phosphoribosylamino)uracil reductase</fullName>
            <ecNumber evidence="12">1.1.1.193</ecNumber>
        </recommendedName>
        <alternativeName>
            <fullName evidence="12">HTP reductase</fullName>
        </alternativeName>
    </domain>
</protein>
<keyword evidence="18" id="KW-1185">Reference proteome</keyword>
<dbReference type="PANTHER" id="PTHR38011:SF7">
    <property type="entry name" value="2,5-DIAMINO-6-RIBOSYLAMINO-4(3H)-PYRIMIDINONE 5'-PHOSPHATE REDUCTASE"/>
    <property type="match status" value="1"/>
</dbReference>
<comment type="pathway">
    <text evidence="3 12">Cofactor biosynthesis; riboflavin biosynthesis; 5-amino-6-(D-ribitylamino)uracil from GTP: step 3/4.</text>
</comment>
<dbReference type="InterPro" id="IPR016192">
    <property type="entry name" value="APOBEC/CMP_deaminase_Zn-bd"/>
</dbReference>
<dbReference type="Gene3D" id="3.40.140.10">
    <property type="entry name" value="Cytidine Deaminase, domain 2"/>
    <property type="match status" value="1"/>
</dbReference>
<evidence type="ECO:0000256" key="4">
    <source>
        <dbReference type="ARBA" id="ARBA00005259"/>
    </source>
</evidence>
<keyword evidence="7 12" id="KW-0479">Metal-binding</keyword>
<dbReference type="GO" id="GO:0008703">
    <property type="term" value="F:5-amino-6-(5-phosphoribosylamino)uracil reductase activity"/>
    <property type="evidence" value="ECO:0007669"/>
    <property type="project" value="UniProtKB-EC"/>
</dbReference>
<sequence length="372" mass="38295">MNADADPPTFVPARPDDSRHMAHALALARRGLGRTAPNPAVGCVLIRDGAVVGRGWTRPGGRPHAERIALDQAGSAARGATAYVTLEPCAHHGRTPPCADALVAAGIARAVVAIEDPDPRTAGRGLARLAAAGVALTLGVGAQAARAVGAGFLTRVTCGRPLVTLKLATSLDGRIALANGQSQWITGPQARRRGHLLRAQHDAILVGSGTALADDPALTVRLAGLEDRAPVRVLLDRRGRFPGPLGAGARLFDGTAPTLVVTESDRPALPKGVARLDVCDPGDLHDVLRQLAARGITRLLVEGGGTIHAGFARAGLVDRIVWFRAAGLIGGDGLAGIAALGLDALADMPRFACIERLDLGGDTLETYVKAEA</sequence>
<evidence type="ECO:0000256" key="7">
    <source>
        <dbReference type="ARBA" id="ARBA00022723"/>
    </source>
</evidence>
<keyword evidence="9 12" id="KW-0521">NADP</keyword>
<evidence type="ECO:0000256" key="5">
    <source>
        <dbReference type="ARBA" id="ARBA00007417"/>
    </source>
</evidence>
<dbReference type="InParanoid" id="A0A4R2PQQ6"/>
<dbReference type="InterPro" id="IPR011549">
    <property type="entry name" value="RibD_C"/>
</dbReference>
<dbReference type="InterPro" id="IPR002125">
    <property type="entry name" value="CMP_dCMP_dom"/>
</dbReference>
<comment type="similarity">
    <text evidence="5 12">In the C-terminal section; belongs to the HTP reductase family.</text>
</comment>
<feature type="binding site" evidence="14">
    <location>
        <position position="214"/>
    </location>
    <ligand>
        <name>NADP(+)</name>
        <dbReference type="ChEBI" id="CHEBI:58349"/>
    </ligand>
</feature>
<dbReference type="GO" id="GO:0008270">
    <property type="term" value="F:zinc ion binding"/>
    <property type="evidence" value="ECO:0007669"/>
    <property type="project" value="InterPro"/>
</dbReference>
<gene>
    <name evidence="17" type="ORF">EV659_10148</name>
</gene>
<dbReference type="SUPFAM" id="SSF53927">
    <property type="entry name" value="Cytidine deaminase-like"/>
    <property type="match status" value="1"/>
</dbReference>
<name>A0A4R2PQQ6_RHOSA</name>
<evidence type="ECO:0000256" key="13">
    <source>
        <dbReference type="PIRSR" id="PIRSR006769-1"/>
    </source>
</evidence>
<evidence type="ECO:0000256" key="8">
    <source>
        <dbReference type="ARBA" id="ARBA00022833"/>
    </source>
</evidence>
<feature type="active site" description="Proton donor" evidence="13">
    <location>
        <position position="66"/>
    </location>
</feature>
<comment type="catalytic activity">
    <reaction evidence="12">
        <text>5-amino-6-(5-phospho-D-ribitylamino)uracil + NADP(+) = 5-amino-6-(5-phospho-D-ribosylamino)uracil + NADPH + H(+)</text>
        <dbReference type="Rhea" id="RHEA:17845"/>
        <dbReference type="ChEBI" id="CHEBI:15378"/>
        <dbReference type="ChEBI" id="CHEBI:57783"/>
        <dbReference type="ChEBI" id="CHEBI:58349"/>
        <dbReference type="ChEBI" id="CHEBI:58421"/>
        <dbReference type="ChEBI" id="CHEBI:58453"/>
        <dbReference type="EC" id="1.1.1.193"/>
    </reaction>
</comment>
<dbReference type="InterPro" id="IPR024072">
    <property type="entry name" value="DHFR-like_dom_sf"/>
</dbReference>
<dbReference type="Pfam" id="PF00383">
    <property type="entry name" value="dCMP_cyt_deam_1"/>
    <property type="match status" value="1"/>
</dbReference>
<dbReference type="GO" id="GO:0050661">
    <property type="term" value="F:NADP binding"/>
    <property type="evidence" value="ECO:0007669"/>
    <property type="project" value="InterPro"/>
</dbReference>
<dbReference type="InterPro" id="IPR050765">
    <property type="entry name" value="Riboflavin_Biosynth_HTPR"/>
</dbReference>
<dbReference type="EC" id="1.1.1.193" evidence="12"/>
<feature type="binding site" evidence="14">
    <location>
        <position position="184"/>
    </location>
    <ligand>
        <name>NADP(+)</name>
        <dbReference type="ChEBI" id="CHEBI:58349"/>
    </ligand>
</feature>
<dbReference type="Proteomes" id="UP000295399">
    <property type="component" value="Unassembled WGS sequence"/>
</dbReference>
<feature type="binding site" evidence="15">
    <location>
        <position position="89"/>
    </location>
    <ligand>
        <name>Zn(2+)</name>
        <dbReference type="ChEBI" id="CHEBI:29105"/>
        <note>catalytic</note>
    </ligand>
</feature>
<evidence type="ECO:0000256" key="6">
    <source>
        <dbReference type="ARBA" id="ARBA00022619"/>
    </source>
</evidence>
<evidence type="ECO:0000256" key="15">
    <source>
        <dbReference type="PIRSR" id="PIRSR006769-3"/>
    </source>
</evidence>
<feature type="binding site" evidence="14">
    <location>
        <position position="302"/>
    </location>
    <ligand>
        <name>substrate</name>
    </ligand>
</feature>
<evidence type="ECO:0000256" key="14">
    <source>
        <dbReference type="PIRSR" id="PIRSR006769-2"/>
    </source>
</evidence>
<comment type="similarity">
    <text evidence="4 12">In the N-terminal section; belongs to the cytidine and deoxycytidylate deaminase family.</text>
</comment>
<evidence type="ECO:0000256" key="2">
    <source>
        <dbReference type="ARBA" id="ARBA00004882"/>
    </source>
</evidence>
<dbReference type="PANTHER" id="PTHR38011">
    <property type="entry name" value="DIHYDROFOLATE REDUCTASE FAMILY PROTEIN (AFU_ORTHOLOGUE AFUA_8G06820)"/>
    <property type="match status" value="1"/>
</dbReference>
<evidence type="ECO:0000313" key="17">
    <source>
        <dbReference type="EMBL" id="TCP38152.1"/>
    </source>
</evidence>
<reference evidence="17 18" key="1">
    <citation type="submission" date="2019-03" db="EMBL/GenBank/DDBJ databases">
        <title>Genomic Encyclopedia of Type Strains, Phase IV (KMG-IV): sequencing the most valuable type-strain genomes for metagenomic binning, comparative biology and taxonomic classification.</title>
        <authorList>
            <person name="Goeker M."/>
        </authorList>
    </citation>
    <scope>NUCLEOTIDE SEQUENCE [LARGE SCALE GENOMIC DNA]</scope>
    <source>
        <strain evidence="17 18">DSM 2132</strain>
    </source>
</reference>
<dbReference type="PROSITE" id="PS00903">
    <property type="entry name" value="CYT_DCMP_DEAMINASES_1"/>
    <property type="match status" value="1"/>
</dbReference>
<dbReference type="Pfam" id="PF01872">
    <property type="entry name" value="RibD_C"/>
    <property type="match status" value="1"/>
</dbReference>
<comment type="function">
    <text evidence="1 12">Converts 2,5-diamino-6-(ribosylamino)-4(3h)-pyrimidinone 5'-phosphate into 5-amino-6-(ribosylamino)-2,4(1h,3h)-pyrimidinedione 5'-phosphate.</text>
</comment>
<accession>A0A4R2PQQ6</accession>
<feature type="binding site" evidence="14">
    <location>
        <position position="221"/>
    </location>
    <ligand>
        <name>NADP(+)</name>
        <dbReference type="ChEBI" id="CHEBI:58349"/>
    </ligand>
</feature>
<dbReference type="InterPro" id="IPR002734">
    <property type="entry name" value="RibDG_C"/>
</dbReference>
<feature type="binding site" evidence="15">
    <location>
        <position position="64"/>
    </location>
    <ligand>
        <name>Zn(2+)</name>
        <dbReference type="ChEBI" id="CHEBI:29105"/>
        <note>catalytic</note>
    </ligand>
</feature>
<dbReference type="FunCoup" id="A0A4R2PQQ6">
    <property type="interactions" value="490"/>
</dbReference>
<comment type="caution">
    <text evidence="17">The sequence shown here is derived from an EMBL/GenBank/DDBJ whole genome shotgun (WGS) entry which is preliminary data.</text>
</comment>
<dbReference type="Gene3D" id="3.40.430.10">
    <property type="entry name" value="Dihydrofolate Reductase, subunit A"/>
    <property type="match status" value="1"/>
</dbReference>
<comment type="catalytic activity">
    <reaction evidence="12">
        <text>2,5-diamino-6-hydroxy-4-(5-phosphoribosylamino)-pyrimidine + H2O + H(+) = 5-amino-6-(5-phospho-D-ribosylamino)uracil + NH4(+)</text>
        <dbReference type="Rhea" id="RHEA:21868"/>
        <dbReference type="ChEBI" id="CHEBI:15377"/>
        <dbReference type="ChEBI" id="CHEBI:15378"/>
        <dbReference type="ChEBI" id="CHEBI:28938"/>
        <dbReference type="ChEBI" id="CHEBI:58453"/>
        <dbReference type="ChEBI" id="CHEBI:58614"/>
        <dbReference type="EC" id="3.5.4.26"/>
    </reaction>
</comment>
<feature type="binding site" evidence="15">
    <location>
        <position position="98"/>
    </location>
    <ligand>
        <name>Zn(2+)</name>
        <dbReference type="ChEBI" id="CHEBI:29105"/>
        <note>catalytic</note>
    </ligand>
</feature>
<evidence type="ECO:0000256" key="9">
    <source>
        <dbReference type="ARBA" id="ARBA00022857"/>
    </source>
</evidence>
<comment type="cofactor">
    <cofactor evidence="12 15">
        <name>Zn(2+)</name>
        <dbReference type="ChEBI" id="CHEBI:29105"/>
    </cofactor>
    <text evidence="12 15">Binds 1 zinc ion.</text>
</comment>
<feature type="binding site" evidence="14">
    <location>
        <begin position="304"/>
        <end position="310"/>
    </location>
    <ligand>
        <name>NADP(+)</name>
        <dbReference type="ChEBI" id="CHEBI:58349"/>
    </ligand>
</feature>
<feature type="binding site" evidence="14">
    <location>
        <position position="168"/>
    </location>
    <ligand>
        <name>NADP(+)</name>
        <dbReference type="ChEBI" id="CHEBI:58349"/>
    </ligand>
</feature>
<dbReference type="NCBIfam" id="TIGR00227">
    <property type="entry name" value="ribD_Cterm"/>
    <property type="match status" value="1"/>
</dbReference>
<dbReference type="InterPro" id="IPR016193">
    <property type="entry name" value="Cytidine_deaminase-like"/>
</dbReference>
<comment type="pathway">
    <text evidence="2 12">Cofactor biosynthesis; riboflavin biosynthesis; 5-amino-6-(D-ribitylamino)uracil from GTP: step 2/4.</text>
</comment>
<proteinExistence type="inferred from homology"/>
<dbReference type="AlphaFoldDB" id="A0A4R2PQQ6"/>
<organism evidence="17 18">
    <name type="scientific">Rhodothalassium salexigens DSM 2132</name>
    <dbReference type="NCBI Taxonomy" id="1188247"/>
    <lineage>
        <taxon>Bacteria</taxon>
        <taxon>Pseudomonadati</taxon>
        <taxon>Pseudomonadota</taxon>
        <taxon>Alphaproteobacteria</taxon>
        <taxon>Rhodothalassiales</taxon>
        <taxon>Rhodothalassiaceae</taxon>
        <taxon>Rhodothalassium</taxon>
    </lineage>
</organism>
<evidence type="ECO:0000256" key="11">
    <source>
        <dbReference type="ARBA" id="ARBA00023268"/>
    </source>
</evidence>
<evidence type="ECO:0000256" key="1">
    <source>
        <dbReference type="ARBA" id="ARBA00002151"/>
    </source>
</evidence>
<dbReference type="RefSeq" id="WP_200287352.1">
    <property type="nucleotide sequence ID" value="NZ_JACIGF010000001.1"/>
</dbReference>
<feature type="binding site" evidence="14">
    <location>
        <position position="210"/>
    </location>
    <ligand>
        <name>NADP(+)</name>
        <dbReference type="ChEBI" id="CHEBI:58349"/>
    </ligand>
</feature>
<evidence type="ECO:0000256" key="12">
    <source>
        <dbReference type="PIRNR" id="PIRNR006769"/>
    </source>
</evidence>
<keyword evidence="11" id="KW-0511">Multifunctional enzyme</keyword>
<dbReference type="EMBL" id="SLXO01000001">
    <property type="protein sequence ID" value="TCP38152.1"/>
    <property type="molecule type" value="Genomic_DNA"/>
</dbReference>
<evidence type="ECO:0000259" key="16">
    <source>
        <dbReference type="PROSITE" id="PS51747"/>
    </source>
</evidence>
<dbReference type="CDD" id="cd01284">
    <property type="entry name" value="Riboflavin_deaminase-reductase"/>
    <property type="match status" value="1"/>
</dbReference>
<dbReference type="UniPathway" id="UPA00275">
    <property type="reaction ID" value="UER00401"/>
</dbReference>
<evidence type="ECO:0000313" key="18">
    <source>
        <dbReference type="Proteomes" id="UP000295399"/>
    </source>
</evidence>
<keyword evidence="8 12" id="KW-0862">Zinc</keyword>
<dbReference type="GO" id="GO:0008835">
    <property type="term" value="F:diaminohydroxyphosphoribosylaminopyrimidine deaminase activity"/>
    <property type="evidence" value="ECO:0007669"/>
    <property type="project" value="UniProtKB-EC"/>
</dbReference>
<feature type="binding site" evidence="14">
    <location>
        <position position="218"/>
    </location>
    <ligand>
        <name>substrate</name>
    </ligand>
</feature>
<dbReference type="SUPFAM" id="SSF53597">
    <property type="entry name" value="Dihydrofolate reductase-like"/>
    <property type="match status" value="1"/>
</dbReference>
<dbReference type="GO" id="GO:0009231">
    <property type="term" value="P:riboflavin biosynthetic process"/>
    <property type="evidence" value="ECO:0007669"/>
    <property type="project" value="UniProtKB-UniPathway"/>
</dbReference>
<keyword evidence="12" id="KW-0378">Hydrolase</keyword>
<dbReference type="EC" id="3.5.4.26" evidence="12"/>
<keyword evidence="6 12" id="KW-0686">Riboflavin biosynthesis</keyword>
<dbReference type="NCBIfam" id="TIGR00326">
    <property type="entry name" value="eubact_ribD"/>
    <property type="match status" value="1"/>
</dbReference>
<feature type="domain" description="CMP/dCMP-type deaminase" evidence="16">
    <location>
        <begin position="15"/>
        <end position="137"/>
    </location>
</feature>
<feature type="binding site" evidence="14">
    <location>
        <position position="198"/>
    </location>
    <ligand>
        <name>substrate</name>
    </ligand>
</feature>
<dbReference type="PIRSF" id="PIRSF006769">
    <property type="entry name" value="RibD"/>
    <property type="match status" value="1"/>
</dbReference>
<dbReference type="InterPro" id="IPR004794">
    <property type="entry name" value="Eubact_RibD"/>
</dbReference>
<feature type="binding site" evidence="14">
    <location>
        <position position="182"/>
    </location>
    <ligand>
        <name>substrate</name>
    </ligand>
</feature>
<evidence type="ECO:0000256" key="3">
    <source>
        <dbReference type="ARBA" id="ARBA00004910"/>
    </source>
</evidence>
<dbReference type="PROSITE" id="PS51747">
    <property type="entry name" value="CYT_DCMP_DEAMINASES_2"/>
    <property type="match status" value="1"/>
</dbReference>